<reference evidence="3" key="3">
    <citation type="journal article" date="2018" name="PLoS ONE">
        <title>Genomic analysis of an Argentinean isolate of Spodoptera frugiperda granulovirus reveals that various baculoviruses code for Lef-7 proteins with three F-box domains.</title>
        <authorList>
            <person name="Ferrelli M.L."/>
            <person name="Pidre M.L."/>
            <person name="Ghiringhelli P.D."/>
            <person name="Torres S."/>
            <person name="Fabre M.L."/>
            <person name="Masson T."/>
            <person name="Cedola M.T."/>
            <person name="Sciocco-Cap A."/>
            <person name="Romanowski V."/>
        </authorList>
    </citation>
    <scope>NUCLEOTIDE SEQUENCE</scope>
    <source>
        <strain evidence="3">ARG</strain>
    </source>
</reference>
<dbReference type="Pfam" id="PF01541">
    <property type="entry name" value="GIY-YIG"/>
    <property type="match status" value="1"/>
</dbReference>
<protein>
    <submittedName>
        <fullName evidence="2">Endonuclease</fullName>
    </submittedName>
</protein>
<dbReference type="PANTHER" id="PTHR34477:SF1">
    <property type="entry name" value="UPF0213 PROTEIN YHBQ"/>
    <property type="match status" value="1"/>
</dbReference>
<dbReference type="RefSeq" id="YP_009121843.1">
    <property type="nucleotide sequence ID" value="NC_026511.1"/>
</dbReference>
<keyword evidence="4" id="KW-1185">Reference proteome</keyword>
<evidence type="ECO:0000313" key="3">
    <source>
        <dbReference type="EMBL" id="AXS01080.1"/>
    </source>
</evidence>
<dbReference type="InterPro" id="IPR000305">
    <property type="entry name" value="GIY-YIG_endonuc"/>
</dbReference>
<reference evidence="2 4" key="2">
    <citation type="journal article" date="2015" name="Viruses">
        <title>The complete sequence of the first Spodoptera frugiperda Betabaculovirus genome: a natural multiple recombinant virus.</title>
        <authorList>
            <person name="Cuartas P.E."/>
            <person name="Barrera G.P."/>
            <person name="Belaich M.N."/>
            <person name="Barreto E."/>
            <person name="Ghiringhelli P.D."/>
            <person name="Villamizar L.F."/>
        </authorList>
    </citation>
    <scope>NUCLEOTIDE SEQUENCE [LARGE SCALE GENOMIC DNA]</scope>
    <source>
        <strain evidence="2">VG008</strain>
    </source>
</reference>
<evidence type="ECO:0000313" key="4">
    <source>
        <dbReference type="Proteomes" id="UP000201335"/>
    </source>
</evidence>
<dbReference type="InterPro" id="IPR050190">
    <property type="entry name" value="UPF0213_domain"/>
</dbReference>
<dbReference type="PROSITE" id="PS50164">
    <property type="entry name" value="GIY_YIG"/>
    <property type="match status" value="1"/>
</dbReference>
<dbReference type="Proteomes" id="UP000201335">
    <property type="component" value="Segment"/>
</dbReference>
<organism evidence="2 4">
    <name type="scientific">Spodoptera frugiperda granulovirus</name>
    <dbReference type="NCBI Taxonomy" id="307454"/>
    <lineage>
        <taxon>Viruses</taxon>
        <taxon>Viruses incertae sedis</taxon>
        <taxon>Naldaviricetes</taxon>
        <taxon>Lefavirales</taxon>
        <taxon>Baculoviridae</taxon>
        <taxon>Betabaculovirus</taxon>
        <taxon>Betabaculovirus spofrugiperdae</taxon>
    </lineage>
</organism>
<sequence>MWELYMVRTPNGALYTGVSTDVARRFKTHCASRGARFLRNKHPLQLVYTSQCSMTHSQALSIEIKVKKWSKRRKELLILKQPSDPRDVDSRLL</sequence>
<dbReference type="InterPro" id="IPR035901">
    <property type="entry name" value="GIY-YIG_endonuc_sf"/>
</dbReference>
<feature type="domain" description="GIY-YIG" evidence="1">
    <location>
        <begin position="1"/>
        <end position="76"/>
    </location>
</feature>
<dbReference type="EMBL" id="MH170055">
    <property type="protein sequence ID" value="AXS01080.1"/>
    <property type="molecule type" value="Genomic_DNA"/>
</dbReference>
<dbReference type="EMBL" id="KM371112">
    <property type="protein sequence ID" value="AJK91719.1"/>
    <property type="molecule type" value="Genomic_DNA"/>
</dbReference>
<dbReference type="KEGG" id="vg:23632060"/>
<dbReference type="GeneID" id="23632060"/>
<dbReference type="PANTHER" id="PTHR34477">
    <property type="entry name" value="UPF0213 PROTEIN YHBQ"/>
    <property type="match status" value="1"/>
</dbReference>
<dbReference type="OrthoDB" id="27013at10239"/>
<reference evidence="2" key="1">
    <citation type="submission" date="2014-08" db="EMBL/GenBank/DDBJ databases">
        <authorList>
            <person name="Cuartas Otalora P.E."/>
            <person name="Barrera Cubillos G.P."/>
            <person name="Barreto Hernandez E."/>
            <person name="Belaich M.N."/>
            <person name="Ghiringhelli P.D."/>
            <person name="Villamizar Rivero L.F."/>
        </authorList>
    </citation>
    <scope>NUCLEOTIDE SEQUENCE</scope>
    <source>
        <strain evidence="2">VG008</strain>
    </source>
</reference>
<accession>A0A0C5AS36</accession>
<name>A0A0C5AS36_9BBAC</name>
<proteinExistence type="predicted"/>
<evidence type="ECO:0000313" key="2">
    <source>
        <dbReference type="EMBL" id="AJK91719.1"/>
    </source>
</evidence>
<evidence type="ECO:0000259" key="1">
    <source>
        <dbReference type="PROSITE" id="PS50164"/>
    </source>
</evidence>
<keyword evidence="2" id="KW-0378">Hydrolase</keyword>
<keyword evidence="2" id="KW-0255">Endonuclease</keyword>
<dbReference type="CDD" id="cd10456">
    <property type="entry name" value="GIY-YIG_UPF0213"/>
    <property type="match status" value="1"/>
</dbReference>
<dbReference type="SUPFAM" id="SSF82771">
    <property type="entry name" value="GIY-YIG endonuclease"/>
    <property type="match status" value="1"/>
</dbReference>
<dbReference type="Gene3D" id="3.40.1440.10">
    <property type="entry name" value="GIY-YIG endonuclease"/>
    <property type="match status" value="1"/>
</dbReference>
<keyword evidence="2" id="KW-0540">Nuclease</keyword>
<dbReference type="GO" id="GO:0004519">
    <property type="term" value="F:endonuclease activity"/>
    <property type="evidence" value="ECO:0007669"/>
    <property type="project" value="UniProtKB-KW"/>
</dbReference>